<comment type="catalytic activity">
    <reaction evidence="15">
        <text>a beta-D-glucosyl-(1&lt;-&gt;1')-N-acylsphing-4-enine(out) + ATP + H2O = a beta-D-glucosyl-(1&lt;-&gt;1')-N-acylsphing-4-enine(in) + ADP + phosphate + H(+)</text>
        <dbReference type="Rhea" id="RHEA:66036"/>
        <dbReference type="ChEBI" id="CHEBI:15377"/>
        <dbReference type="ChEBI" id="CHEBI:15378"/>
        <dbReference type="ChEBI" id="CHEBI:22801"/>
        <dbReference type="ChEBI" id="CHEBI:30616"/>
        <dbReference type="ChEBI" id="CHEBI:43474"/>
        <dbReference type="ChEBI" id="CHEBI:456216"/>
    </reaction>
    <physiologicalReaction direction="left-to-right" evidence="15">
        <dbReference type="Rhea" id="RHEA:66037"/>
    </physiologicalReaction>
</comment>
<dbReference type="GO" id="GO:0140326">
    <property type="term" value="F:ATPase-coupled intramembrane lipid transporter activity"/>
    <property type="evidence" value="ECO:0007669"/>
    <property type="project" value="UniProtKB-EC"/>
</dbReference>
<dbReference type="FunFam" id="3.40.1110.10:FF:000009">
    <property type="entry name" value="Phospholipid-transporting ATPase"/>
    <property type="match status" value="1"/>
</dbReference>
<feature type="binding site" evidence="17">
    <location>
        <position position="718"/>
    </location>
    <ligand>
        <name>ATP</name>
        <dbReference type="ChEBI" id="CHEBI:30616"/>
    </ligand>
</feature>
<keyword evidence="5 19" id="KW-0812">Transmembrane</keyword>
<feature type="transmembrane region" description="Helical" evidence="19">
    <location>
        <begin position="650"/>
        <end position="671"/>
    </location>
</feature>
<evidence type="ECO:0000256" key="1">
    <source>
        <dbReference type="ARBA" id="ARBA00001946"/>
    </source>
</evidence>
<dbReference type="PROSITE" id="PS00154">
    <property type="entry name" value="ATPASE_E1_E2"/>
    <property type="match status" value="1"/>
</dbReference>
<dbReference type="Gene3D" id="3.40.1110.10">
    <property type="entry name" value="Calcium-transporting ATPase, cytoplasmic domain N"/>
    <property type="match status" value="2"/>
</dbReference>
<feature type="region of interest" description="Disordered" evidence="20">
    <location>
        <begin position="886"/>
        <end position="912"/>
    </location>
</feature>
<dbReference type="Proteomes" id="UP000053105">
    <property type="component" value="Unassembled WGS sequence"/>
</dbReference>
<feature type="binding site" evidence="17">
    <location>
        <position position="1231"/>
    </location>
    <ligand>
        <name>ATP</name>
        <dbReference type="ChEBI" id="CHEBI:30616"/>
    </ligand>
</feature>
<dbReference type="Gene3D" id="2.70.150.10">
    <property type="entry name" value="Calcium-transporting ATPase, cytoplasmic transduction domain A"/>
    <property type="match status" value="1"/>
</dbReference>
<evidence type="ECO:0000256" key="14">
    <source>
        <dbReference type="ARBA" id="ARBA00034036"/>
    </source>
</evidence>
<evidence type="ECO:0000259" key="21">
    <source>
        <dbReference type="Pfam" id="PF16209"/>
    </source>
</evidence>
<dbReference type="InterPro" id="IPR008250">
    <property type="entry name" value="ATPase_P-typ_transduc_dom_A_sf"/>
</dbReference>
<keyword evidence="8" id="KW-0256">Endoplasmic reticulum</keyword>
<feature type="binding site" evidence="17">
    <location>
        <position position="1260"/>
    </location>
    <ligand>
        <name>ATP</name>
        <dbReference type="ChEBI" id="CHEBI:30616"/>
    </ligand>
</feature>
<dbReference type="InterPro" id="IPR018303">
    <property type="entry name" value="ATPase_P-typ_P_site"/>
</dbReference>
<feature type="binding site" evidence="17">
    <location>
        <position position="1031"/>
    </location>
    <ligand>
        <name>ATP</name>
        <dbReference type="ChEBI" id="CHEBI:30616"/>
    </ligand>
</feature>
<feature type="binding site" evidence="17">
    <location>
        <position position="719"/>
    </location>
    <ligand>
        <name>ATP</name>
        <dbReference type="ChEBI" id="CHEBI:30616"/>
    </ligand>
</feature>
<dbReference type="InterPro" id="IPR023214">
    <property type="entry name" value="HAD_sf"/>
</dbReference>
<evidence type="ECO:0000256" key="3">
    <source>
        <dbReference type="ARBA" id="ARBA00004586"/>
    </source>
</evidence>
<feature type="transmembrane region" description="Helical" evidence="19">
    <location>
        <begin position="282"/>
        <end position="301"/>
    </location>
</feature>
<feature type="transmembrane region" description="Helical" evidence="19">
    <location>
        <begin position="1315"/>
        <end position="1335"/>
    </location>
</feature>
<feature type="region of interest" description="Disordered" evidence="20">
    <location>
        <begin position="169"/>
        <end position="197"/>
    </location>
</feature>
<evidence type="ECO:0000313" key="24">
    <source>
        <dbReference type="Proteomes" id="UP000053105"/>
    </source>
</evidence>
<dbReference type="SUPFAM" id="SSF81653">
    <property type="entry name" value="Calcium ATPase, transduction domain A"/>
    <property type="match status" value="1"/>
</dbReference>
<dbReference type="InterPro" id="IPR036412">
    <property type="entry name" value="HAD-like_sf"/>
</dbReference>
<feature type="binding site" evidence="18">
    <location>
        <position position="717"/>
    </location>
    <ligand>
        <name>Mg(2+)</name>
        <dbReference type="ChEBI" id="CHEBI:18420"/>
    </ligand>
</feature>
<feature type="binding site" evidence="18">
    <location>
        <position position="1257"/>
    </location>
    <ligand>
        <name>Mg(2+)</name>
        <dbReference type="ChEBI" id="CHEBI:18420"/>
    </ligand>
</feature>
<dbReference type="InterPro" id="IPR032630">
    <property type="entry name" value="P_typ_ATPase_c"/>
</dbReference>
<evidence type="ECO:0000313" key="23">
    <source>
        <dbReference type="EMBL" id="KOX69684.1"/>
    </source>
</evidence>
<dbReference type="SUPFAM" id="SSF56784">
    <property type="entry name" value="HAD-like"/>
    <property type="match status" value="1"/>
</dbReference>
<keyword evidence="7 17" id="KW-0547">Nucleotide-binding</keyword>
<dbReference type="InterPro" id="IPR001757">
    <property type="entry name" value="P_typ_ATPase"/>
</dbReference>
<evidence type="ECO:0000259" key="22">
    <source>
        <dbReference type="Pfam" id="PF16212"/>
    </source>
</evidence>
<dbReference type="PANTHER" id="PTHR24092">
    <property type="entry name" value="PROBABLE PHOSPHOLIPID-TRANSPORTING ATPASE"/>
    <property type="match status" value="1"/>
</dbReference>
<dbReference type="EMBL" id="KQ435883">
    <property type="protein sequence ID" value="KOX69684.1"/>
    <property type="molecule type" value="Genomic_DNA"/>
</dbReference>
<dbReference type="SFLD" id="SFLDG00002">
    <property type="entry name" value="C1.7:_P-type_atpase_like"/>
    <property type="match status" value="1"/>
</dbReference>
<gene>
    <name evidence="23" type="ORF">WN51_04966</name>
</gene>
<feature type="transmembrane region" description="Helical" evidence="19">
    <location>
        <begin position="604"/>
        <end position="626"/>
    </location>
</feature>
<dbReference type="GO" id="GO:0000287">
    <property type="term" value="F:magnesium ion binding"/>
    <property type="evidence" value="ECO:0007669"/>
    <property type="project" value="UniProtKB-UniRule"/>
</dbReference>
<evidence type="ECO:0000256" key="4">
    <source>
        <dbReference type="ARBA" id="ARBA00008109"/>
    </source>
</evidence>
<feature type="binding site" evidence="17">
    <location>
        <position position="971"/>
    </location>
    <ligand>
        <name>ATP</name>
        <dbReference type="ChEBI" id="CHEBI:30616"/>
    </ligand>
</feature>
<evidence type="ECO:0000256" key="6">
    <source>
        <dbReference type="ARBA" id="ARBA00022723"/>
    </source>
</evidence>
<keyword evidence="6 18" id="KW-0479">Metal-binding</keyword>
<feature type="binding site" evidence="18">
    <location>
        <position position="1261"/>
    </location>
    <ligand>
        <name>Mg(2+)</name>
        <dbReference type="ChEBI" id="CHEBI:18420"/>
    </ligand>
</feature>
<dbReference type="SUPFAM" id="SSF81665">
    <property type="entry name" value="Calcium ATPase, transmembrane domain M"/>
    <property type="match status" value="1"/>
</dbReference>
<evidence type="ECO:0000256" key="13">
    <source>
        <dbReference type="ARBA" id="ARBA00023136"/>
    </source>
</evidence>
<comment type="subcellular location">
    <subcellularLocation>
        <location evidence="2">Endomembrane system</location>
        <topology evidence="2">Multi-pass membrane protein</topology>
    </subcellularLocation>
    <subcellularLocation>
        <location evidence="3">Endoplasmic reticulum membrane</location>
    </subcellularLocation>
    <subcellularLocation>
        <location evidence="19">Membrane</location>
        <topology evidence="19">Multi-pass membrane protein</topology>
    </subcellularLocation>
</comment>
<feature type="binding site" evidence="17">
    <location>
        <position position="1261"/>
    </location>
    <ligand>
        <name>ATP</name>
        <dbReference type="ChEBI" id="CHEBI:30616"/>
    </ligand>
</feature>
<dbReference type="GO" id="GO:0005524">
    <property type="term" value="F:ATP binding"/>
    <property type="evidence" value="ECO:0007669"/>
    <property type="project" value="UniProtKB-UniRule"/>
</dbReference>
<comment type="similarity">
    <text evidence="4 19">Belongs to the cation transport ATPase (P-type) (TC 3.A.3) family. Type IV subfamily.</text>
</comment>
<dbReference type="Pfam" id="PF13246">
    <property type="entry name" value="Cation_ATPase"/>
    <property type="match status" value="1"/>
</dbReference>
<evidence type="ECO:0000256" key="12">
    <source>
        <dbReference type="ARBA" id="ARBA00022989"/>
    </source>
</evidence>
<feature type="transmembrane region" description="Helical" evidence="19">
    <location>
        <begin position="1347"/>
        <end position="1367"/>
    </location>
</feature>
<sequence length="1585" mass="176910">MSEVGAAEAANQEIERQASVYVFPGTGRQHYPGSAPLQSTTPVPIVDAATPVSTSTPSSTSAFAKGKLEKENIDEEMAARGGRRRPPCTRTHARSASHGGVLAECLTNTGGYQPHAGSYLGPLSVISGSRPSALKKPGHQRAFSQGQVMDVQGHSVMGHSRVGSRTDFILPPGHREDSRPPTAGKVPSFRGHSRQASRSESIYTIRRSVEPPWWRRLWARCFGPLPEEPRLRTIVPNHLVPPKTPPSQHPNGKRVSNRVRTTKYTMLSFLPRNFLEQFRRVANIYFVFIVLLNWVPAINAFGKEVSVIPIIFVLGVTALKDYFEDHRRFVSDRRVNNSTCRVYVRFASTTYKRGLRDDPCWLDVITILTCKPKESTDALSVPFLSASGNRGPSGTKGGCPLPSWVILQARVSHVFGKVDSMLQSTVGGLVCLEQSSARWPGSISRGCISGEYVSRDYSEDDRYAKVAWKDVKVGDLVHLSNNELVPADVLLLRSSDPHGVAYLDTCNLDGETNLKERQVVRGFVDHTFQPAKFRSVIEVDQPSTRIYRFHGAVVHPNGGRVPVSTENLLLRQCLLKNTDFVEGIVIYAGHETKAMPQKQMNSDVIWCVVILVVLCAVGAISCRFWISQFSDQTFVPFIPILQDPNYESMLIFWTFVIILQVMIPLSLYVTIEMAKVGQVYHIGHDIALYDAETGRSAECRALNITEELGQVQYIFSDKTGTLTENKMLFRRCAVGGQDYSHGGNGENLIPSSRLKEDLLISTFRHHLQEFLIVLAICNTVVVNSQPHHDTMNSSGVIEKPQRNGEEPGRYTRMIDSRSLTPSPIIPLSALSHPTNSLDENVSSISSMVEIESVLHNSTNNKLSNKLPRPKFLNVTSIPSLGMGLLGRKLSPNGEHKRRSPLSPVTDESGKSRDELLPTAAIYEAESPDELALVNAARAYNVKLVKRTARSAIVSLPDKSVLTFEILHVLPFDSNRKCMSILVRHPITNEVVLYSKGADTAILSSLTPQDENSVTTIKVRQYLQSYARQGLRTLVMAKKSLTTQEYENWRQMHSEAELAMENREVRIKDSYASLECHLTLLGVTGIEDKLQAGVSETMDALMAAGIIVWVLTGDKPETAVNIAYSARLFSPAMQLLWLQARSKSVAETLIHGYLESARKDSIAQGMDNIREIATFNRDVAENDAHRVDSPWPRQRALVVDGKTLTVILDPRSGLTRLFLELTKTCSSVLACRATPLQKAYIVRIVKEQLGMRTLAIGDGANDVSMIQTADVGVGISGQEGTQAVMAADFAISRFSMLSRLLLLHGHWCYDRLSRMILYFFYENATFVFVLFWYQLYCGFTGTVMVDQIYLMLYNLMFTSMPPLVLGIYDRVASPGVLLSMPHLYKRGRLGLVYQSYTFWITIADALYQSIVIFYINESVYYDSVIDIWEFGTTVMTCSVVIMLTNIAIEIRSWTVIHLFAVLGSLGVFFGFCLIYNIVCVNCMGLLCSYWVMEMAVMRYTYWLTVILTCVLALMPKLFYKTVKSTITPDLVQSATFNAPSKSGSHRQRIAERSENNFIAGWSRSTQHATIRYVDVLLGHQIWILNY</sequence>
<dbReference type="Gene3D" id="3.40.50.1000">
    <property type="entry name" value="HAD superfamily/HAD-like"/>
    <property type="match status" value="2"/>
</dbReference>
<evidence type="ECO:0000256" key="10">
    <source>
        <dbReference type="ARBA" id="ARBA00022842"/>
    </source>
</evidence>
<dbReference type="Pfam" id="PF16212">
    <property type="entry name" value="PhoLip_ATPase_C"/>
    <property type="match status" value="1"/>
</dbReference>
<dbReference type="FunFam" id="3.40.50.1000:FF:000130">
    <property type="entry name" value="Phospholipid-transporting ATPase"/>
    <property type="match status" value="1"/>
</dbReference>
<comment type="cofactor">
    <cofactor evidence="1 18">
        <name>Mg(2+)</name>
        <dbReference type="ChEBI" id="CHEBI:18420"/>
    </cofactor>
</comment>
<dbReference type="InterPro" id="IPR023299">
    <property type="entry name" value="ATPase_P-typ_cyto_dom_N"/>
</dbReference>
<dbReference type="GO" id="GO:0045332">
    <property type="term" value="P:phospholipid translocation"/>
    <property type="evidence" value="ECO:0007669"/>
    <property type="project" value="TreeGrafter"/>
</dbReference>
<dbReference type="EC" id="7.6.2.1" evidence="19"/>
<dbReference type="InterPro" id="IPR032631">
    <property type="entry name" value="P-type_ATPase_N"/>
</dbReference>
<dbReference type="SFLD" id="SFLDS00003">
    <property type="entry name" value="Haloacid_Dehalogenase"/>
    <property type="match status" value="1"/>
</dbReference>
<keyword evidence="10 18" id="KW-0460">Magnesium</keyword>
<feature type="transmembrane region" description="Helical" evidence="19">
    <location>
        <begin position="1497"/>
        <end position="1518"/>
    </location>
</feature>
<accession>A0A0N0BCZ8</accession>
<feature type="binding site" evidence="17">
    <location>
        <position position="995"/>
    </location>
    <ligand>
        <name>ATP</name>
        <dbReference type="ChEBI" id="CHEBI:30616"/>
    </ligand>
</feature>
<evidence type="ECO:0000256" key="9">
    <source>
        <dbReference type="ARBA" id="ARBA00022840"/>
    </source>
</evidence>
<dbReference type="Gene3D" id="1.20.1110.10">
    <property type="entry name" value="Calcium-transporting ATPase, transmembrane domain"/>
    <property type="match status" value="1"/>
</dbReference>
<feature type="active site" description="4-aspartylphosphate intermediate" evidence="16">
    <location>
        <position position="717"/>
    </location>
</feature>
<keyword evidence="12 19" id="KW-1133">Transmembrane helix</keyword>
<evidence type="ECO:0000256" key="2">
    <source>
        <dbReference type="ARBA" id="ARBA00004127"/>
    </source>
</evidence>
<dbReference type="Pfam" id="PF16209">
    <property type="entry name" value="PhoLip_ATPase_N"/>
    <property type="match status" value="1"/>
</dbReference>
<keyword evidence="24" id="KW-1185">Reference proteome</keyword>
<dbReference type="GO" id="GO:0005789">
    <property type="term" value="C:endoplasmic reticulum membrane"/>
    <property type="evidence" value="ECO:0007669"/>
    <property type="project" value="UniProtKB-SubCell"/>
</dbReference>
<name>A0A0N0BCZ8_9HYME</name>
<feature type="binding site" evidence="17">
    <location>
        <position position="929"/>
    </location>
    <ligand>
        <name>ATP</name>
        <dbReference type="ChEBI" id="CHEBI:30616"/>
    </ligand>
</feature>
<proteinExistence type="inferred from homology"/>
<evidence type="ECO:0000256" key="19">
    <source>
        <dbReference type="RuleBase" id="RU362033"/>
    </source>
</evidence>
<evidence type="ECO:0000256" key="18">
    <source>
        <dbReference type="PIRSR" id="PIRSR606539-3"/>
    </source>
</evidence>
<keyword evidence="13 19" id="KW-0472">Membrane</keyword>
<evidence type="ECO:0000256" key="15">
    <source>
        <dbReference type="ARBA" id="ARBA00050913"/>
    </source>
</evidence>
<evidence type="ECO:0000256" key="16">
    <source>
        <dbReference type="PIRSR" id="PIRSR606539-1"/>
    </source>
</evidence>
<evidence type="ECO:0000256" key="11">
    <source>
        <dbReference type="ARBA" id="ARBA00022967"/>
    </source>
</evidence>
<feature type="domain" description="P-type ATPase N-terminal" evidence="21">
    <location>
        <begin position="253"/>
        <end position="305"/>
    </location>
</feature>
<feature type="binding site" evidence="18">
    <location>
        <position position="719"/>
    </location>
    <ligand>
        <name>Mg(2+)</name>
        <dbReference type="ChEBI" id="CHEBI:18420"/>
    </ligand>
</feature>
<feature type="binding site" evidence="17">
    <location>
        <position position="1111"/>
    </location>
    <ligand>
        <name>ATP</name>
        <dbReference type="ChEBI" id="CHEBI:30616"/>
    </ligand>
</feature>
<feature type="transmembrane region" description="Helical" evidence="19">
    <location>
        <begin position="1426"/>
        <end position="1447"/>
    </location>
</feature>
<protein>
    <recommendedName>
        <fullName evidence="19">Phospholipid-transporting ATPase</fullName>
        <ecNumber evidence="19">7.6.2.1</ecNumber>
    </recommendedName>
</protein>
<dbReference type="NCBIfam" id="TIGR01652">
    <property type="entry name" value="ATPase-Plipid"/>
    <property type="match status" value="1"/>
</dbReference>
<feature type="binding site" evidence="17">
    <location>
        <position position="1112"/>
    </location>
    <ligand>
        <name>ATP</name>
        <dbReference type="ChEBI" id="CHEBI:30616"/>
    </ligand>
</feature>
<evidence type="ECO:0000256" key="20">
    <source>
        <dbReference type="SAM" id="MobiDB-lite"/>
    </source>
</evidence>
<evidence type="ECO:0000256" key="8">
    <source>
        <dbReference type="ARBA" id="ARBA00022824"/>
    </source>
</evidence>
<dbReference type="PANTHER" id="PTHR24092:SF218">
    <property type="entry name" value="PHOSPHOLIPID-TRANSPORTING ATPASE"/>
    <property type="match status" value="1"/>
</dbReference>
<feature type="domain" description="P-type ATPase C-terminal" evidence="22">
    <location>
        <begin position="1283"/>
        <end position="1527"/>
    </location>
</feature>
<dbReference type="SUPFAM" id="SSF81660">
    <property type="entry name" value="Metal cation-transporting ATPase, ATP-binding domain N"/>
    <property type="match status" value="1"/>
</dbReference>
<dbReference type="NCBIfam" id="TIGR01494">
    <property type="entry name" value="ATPase_P-type"/>
    <property type="match status" value="1"/>
</dbReference>
<keyword evidence="11 19" id="KW-1278">Translocase</keyword>
<keyword evidence="9 17" id="KW-0067">ATP-binding</keyword>
<dbReference type="PRINTS" id="PR00119">
    <property type="entry name" value="CATATPASE"/>
</dbReference>
<dbReference type="STRING" id="166423.A0A0N0BCZ8"/>
<dbReference type="SFLD" id="SFLDF00027">
    <property type="entry name" value="p-type_atpase"/>
    <property type="match status" value="1"/>
</dbReference>
<dbReference type="FunFam" id="3.40.50.1000:FF:000001">
    <property type="entry name" value="Phospholipid-transporting ATPase IC"/>
    <property type="match status" value="1"/>
</dbReference>
<dbReference type="GO" id="GO:0016887">
    <property type="term" value="F:ATP hydrolysis activity"/>
    <property type="evidence" value="ECO:0007669"/>
    <property type="project" value="InterPro"/>
</dbReference>
<evidence type="ECO:0000256" key="17">
    <source>
        <dbReference type="PIRSR" id="PIRSR606539-2"/>
    </source>
</evidence>
<evidence type="ECO:0000256" key="5">
    <source>
        <dbReference type="ARBA" id="ARBA00022692"/>
    </source>
</evidence>
<dbReference type="InterPro" id="IPR023298">
    <property type="entry name" value="ATPase_P-typ_TM_dom_sf"/>
</dbReference>
<reference evidence="23 24" key="1">
    <citation type="submission" date="2015-07" db="EMBL/GenBank/DDBJ databases">
        <title>The genome of Melipona quadrifasciata.</title>
        <authorList>
            <person name="Pan H."/>
            <person name="Kapheim K."/>
        </authorList>
    </citation>
    <scope>NUCLEOTIDE SEQUENCE [LARGE SCALE GENOMIC DNA]</scope>
    <source>
        <strain evidence="23">0111107301</strain>
        <tissue evidence="23">Whole body</tissue>
    </source>
</reference>
<feature type="transmembrane region" description="Helical" evidence="19">
    <location>
        <begin position="1388"/>
        <end position="1414"/>
    </location>
</feature>
<feature type="binding site" evidence="17">
    <location>
        <position position="717"/>
    </location>
    <ligand>
        <name>ATP</name>
        <dbReference type="ChEBI" id="CHEBI:30616"/>
    </ligand>
</feature>
<organism evidence="23 24">
    <name type="scientific">Melipona quadrifasciata</name>
    <dbReference type="NCBI Taxonomy" id="166423"/>
    <lineage>
        <taxon>Eukaryota</taxon>
        <taxon>Metazoa</taxon>
        <taxon>Ecdysozoa</taxon>
        <taxon>Arthropoda</taxon>
        <taxon>Hexapoda</taxon>
        <taxon>Insecta</taxon>
        <taxon>Pterygota</taxon>
        <taxon>Neoptera</taxon>
        <taxon>Endopterygota</taxon>
        <taxon>Hymenoptera</taxon>
        <taxon>Apocrita</taxon>
        <taxon>Aculeata</taxon>
        <taxon>Apoidea</taxon>
        <taxon>Anthophila</taxon>
        <taxon>Apidae</taxon>
        <taxon>Melipona</taxon>
    </lineage>
</organism>
<dbReference type="InterPro" id="IPR044492">
    <property type="entry name" value="P_typ_ATPase_HD_dom"/>
</dbReference>
<dbReference type="OrthoDB" id="377733at2759"/>
<comment type="catalytic activity">
    <reaction evidence="14 19">
        <text>ATP + H2O + phospholipidSide 1 = ADP + phosphate + phospholipidSide 2.</text>
        <dbReference type="EC" id="7.6.2.1"/>
    </reaction>
</comment>
<feature type="transmembrane region" description="Helical" evidence="19">
    <location>
        <begin position="1454"/>
        <end position="1477"/>
    </location>
</feature>
<evidence type="ECO:0000256" key="7">
    <source>
        <dbReference type="ARBA" id="ARBA00022741"/>
    </source>
</evidence>
<feature type="binding site" evidence="17">
    <location>
        <position position="1113"/>
    </location>
    <ligand>
        <name>ATP</name>
        <dbReference type="ChEBI" id="CHEBI:30616"/>
    </ligand>
</feature>
<feature type="binding site" evidence="17">
    <location>
        <position position="1237"/>
    </location>
    <ligand>
        <name>ATP</name>
        <dbReference type="ChEBI" id="CHEBI:30616"/>
    </ligand>
</feature>
<dbReference type="FunFam" id="2.70.150.10:FF:000054">
    <property type="entry name" value="Phospholipid-transporting ATPase"/>
    <property type="match status" value="1"/>
</dbReference>
<dbReference type="InterPro" id="IPR006539">
    <property type="entry name" value="P-type_ATPase_IV"/>
</dbReference>
<dbReference type="GO" id="GO:0005886">
    <property type="term" value="C:plasma membrane"/>
    <property type="evidence" value="ECO:0007669"/>
    <property type="project" value="TreeGrafter"/>
</dbReference>